<protein>
    <recommendedName>
        <fullName evidence="6">Endonuclease V</fullName>
        <ecNumber evidence="6">3.1.21.7</ecNumber>
    </recommendedName>
    <alternativeName>
        <fullName evidence="6">Deoxyinosine 3'endonuclease</fullName>
    </alternativeName>
    <alternativeName>
        <fullName evidence="6">Deoxyribonuclease V</fullName>
        <shortName evidence="6">DNase V</shortName>
    </alternativeName>
</protein>
<keyword evidence="8" id="KW-1185">Reference proteome</keyword>
<dbReference type="GO" id="GO:0005737">
    <property type="term" value="C:cytoplasm"/>
    <property type="evidence" value="ECO:0007669"/>
    <property type="project" value="UniProtKB-SubCell"/>
</dbReference>
<dbReference type="NCBIfam" id="NF008629">
    <property type="entry name" value="PRK11617.1"/>
    <property type="match status" value="1"/>
</dbReference>
<keyword evidence="6" id="KW-0227">DNA damage</keyword>
<comment type="subcellular location">
    <subcellularLocation>
        <location evidence="1 6">Cytoplasm</location>
    </subcellularLocation>
</comment>
<dbReference type="CDD" id="cd06559">
    <property type="entry name" value="Endonuclease_V"/>
    <property type="match status" value="1"/>
</dbReference>
<keyword evidence="6" id="KW-0460">Magnesium</keyword>
<feature type="binding site" evidence="6">
    <location>
        <position position="109"/>
    </location>
    <ligand>
        <name>Mg(2+)</name>
        <dbReference type="ChEBI" id="CHEBI:18420"/>
    </ligand>
</feature>
<reference evidence="7 8" key="1">
    <citation type="journal article" date="2010" name="Stand. Genomic Sci.">
        <title>Complete genome sequence of Aminobacterium colombiense type strain (ALA-1).</title>
        <authorList>
            <person name="Chertkov O."/>
            <person name="Sikorski J."/>
            <person name="Brambilla E."/>
            <person name="Lapidus A."/>
            <person name="Copeland A."/>
            <person name="Glavina Del Rio T."/>
            <person name="Nolan M."/>
            <person name="Lucas S."/>
            <person name="Tice H."/>
            <person name="Cheng J.F."/>
            <person name="Han C."/>
            <person name="Detter J.C."/>
            <person name="Bruce D."/>
            <person name="Tapia R."/>
            <person name="Goodwin L."/>
            <person name="Pitluck S."/>
            <person name="Liolios K."/>
            <person name="Ivanova N."/>
            <person name="Mavromatis K."/>
            <person name="Ovchinnikova G."/>
            <person name="Pati A."/>
            <person name="Chen A."/>
            <person name="Palaniappan K."/>
            <person name="Land M."/>
            <person name="Hauser L."/>
            <person name="Chang Y.J."/>
            <person name="Jeffries C.D."/>
            <person name="Spring S."/>
            <person name="Rohde M."/>
            <person name="Goker M."/>
            <person name="Bristow J."/>
            <person name="Eisen J.A."/>
            <person name="Markowitz V."/>
            <person name="Hugenholtz P."/>
            <person name="Kyrpides N.C."/>
            <person name="Klenk H.P."/>
        </authorList>
    </citation>
    <scope>NUCLEOTIDE SEQUENCE [LARGE SCALE GENOMIC DNA]</scope>
    <source>
        <strain evidence="8">DSM 12261 / ALA-1</strain>
    </source>
</reference>
<comment type="cofactor">
    <cofactor evidence="6">
        <name>Mg(2+)</name>
        <dbReference type="ChEBI" id="CHEBI:18420"/>
    </cofactor>
</comment>
<dbReference type="GO" id="GO:0016891">
    <property type="term" value="F:RNA endonuclease activity producing 5'-phosphomonoesters, hydrolytic mechanism"/>
    <property type="evidence" value="ECO:0007669"/>
    <property type="project" value="TreeGrafter"/>
</dbReference>
<dbReference type="Proteomes" id="UP000002366">
    <property type="component" value="Chromosome"/>
</dbReference>
<dbReference type="Pfam" id="PF04493">
    <property type="entry name" value="Endonuclease_5"/>
    <property type="match status" value="1"/>
</dbReference>
<comment type="catalytic activity">
    <reaction evidence="6">
        <text>Endonucleolytic cleavage at apurinic or apyrimidinic sites to products with a 5'-phosphate.</text>
        <dbReference type="EC" id="3.1.21.7"/>
    </reaction>
</comment>
<dbReference type="HOGENOM" id="CLU_047631_1_1_0"/>
<evidence type="ECO:0000256" key="6">
    <source>
        <dbReference type="HAMAP-Rule" id="MF_00801"/>
    </source>
</evidence>
<dbReference type="GO" id="GO:0003727">
    <property type="term" value="F:single-stranded RNA binding"/>
    <property type="evidence" value="ECO:0007669"/>
    <property type="project" value="TreeGrafter"/>
</dbReference>
<dbReference type="HAMAP" id="MF_00801">
    <property type="entry name" value="Endonuclease_5"/>
    <property type="match status" value="1"/>
</dbReference>
<comment type="function">
    <text evidence="6">DNA repair enzyme involved in the repair of deaminated bases. Selectively cleaves double-stranded DNA at the second phosphodiester bond 3' to a deoxyinosine leaving behind the intact lesion on the nicked DNA.</text>
</comment>
<dbReference type="Gene3D" id="3.30.2170.10">
    <property type="entry name" value="archaeoglobus fulgidus dsm 4304 superfamily"/>
    <property type="match status" value="1"/>
</dbReference>
<dbReference type="RefSeq" id="WP_013047729.1">
    <property type="nucleotide sequence ID" value="NC_014011.1"/>
</dbReference>
<evidence type="ECO:0000313" key="7">
    <source>
        <dbReference type="EMBL" id="ADE56463.1"/>
    </source>
</evidence>
<dbReference type="GO" id="GO:0006281">
    <property type="term" value="P:DNA repair"/>
    <property type="evidence" value="ECO:0007669"/>
    <property type="project" value="UniProtKB-UniRule"/>
</dbReference>
<dbReference type="AlphaFoldDB" id="D5ED31"/>
<keyword evidence="6" id="KW-0479">Metal-binding</keyword>
<dbReference type="InterPro" id="IPR007581">
    <property type="entry name" value="Endonuclease-V"/>
</dbReference>
<proteinExistence type="inferred from homology"/>
<evidence type="ECO:0000313" key="8">
    <source>
        <dbReference type="Proteomes" id="UP000002366"/>
    </source>
</evidence>
<dbReference type="EC" id="3.1.21.7" evidence="6"/>
<evidence type="ECO:0000256" key="5">
    <source>
        <dbReference type="ARBA" id="ARBA00022801"/>
    </source>
</evidence>
<evidence type="ECO:0000256" key="1">
    <source>
        <dbReference type="ARBA" id="ARBA00004496"/>
    </source>
</evidence>
<dbReference type="PANTHER" id="PTHR28511">
    <property type="entry name" value="ENDONUCLEASE V"/>
    <property type="match status" value="1"/>
</dbReference>
<organism evidence="7 8">
    <name type="scientific">Aminobacterium colombiense (strain DSM 12261 / ALA-1)</name>
    <dbReference type="NCBI Taxonomy" id="572547"/>
    <lineage>
        <taxon>Bacteria</taxon>
        <taxon>Thermotogati</taxon>
        <taxon>Synergistota</taxon>
        <taxon>Synergistia</taxon>
        <taxon>Synergistales</taxon>
        <taxon>Aminobacteriaceae</taxon>
        <taxon>Aminobacterium</taxon>
    </lineage>
</organism>
<dbReference type="STRING" id="572547.Amico_0319"/>
<evidence type="ECO:0000256" key="2">
    <source>
        <dbReference type="ARBA" id="ARBA00022490"/>
    </source>
</evidence>
<dbReference type="GO" id="GO:0000287">
    <property type="term" value="F:magnesium ion binding"/>
    <property type="evidence" value="ECO:0007669"/>
    <property type="project" value="UniProtKB-UniRule"/>
</dbReference>
<dbReference type="OrthoDB" id="9790916at2"/>
<dbReference type="GO" id="GO:0043737">
    <property type="term" value="F:deoxyribonuclease V activity"/>
    <property type="evidence" value="ECO:0007669"/>
    <property type="project" value="UniProtKB-UniRule"/>
</dbReference>
<dbReference type="eggNOG" id="COG1515">
    <property type="taxonomic scope" value="Bacteria"/>
</dbReference>
<gene>
    <name evidence="6" type="primary">nfi</name>
    <name evidence="7" type="ordered locus">Amico_0319</name>
</gene>
<keyword evidence="5 6" id="KW-0378">Hydrolase</keyword>
<evidence type="ECO:0000256" key="3">
    <source>
        <dbReference type="ARBA" id="ARBA00022722"/>
    </source>
</evidence>
<sequence length="229" mass="25563">MEFKIPQSYKAAIAEQRKLAQNVCIEDEEILLKIVAGVDVAYSRRGKEAWAIVGIVTMEWETFQPIEFVHAICPVSFPYLTGLLSYRELPVLIEALNKLQSAPDLWMFDGAGIAHPRKIGLASHFGVLTNSVTIGVAKSRLVGEYEEPAIEKGSVSPLYFNSEQVGVVLRSRRAVKPLFISPGHRISIEKAALLVLKACVRYRLPEPTRAAHCYVTEVRRKFVERGVEA</sequence>
<keyword evidence="3 6" id="KW-0540">Nuclease</keyword>
<keyword evidence="2 6" id="KW-0963">Cytoplasm</keyword>
<dbReference type="EMBL" id="CP001997">
    <property type="protein sequence ID" value="ADE56463.1"/>
    <property type="molecule type" value="Genomic_DNA"/>
</dbReference>
<dbReference type="KEGG" id="aco:Amico_0319"/>
<keyword evidence="4 6" id="KW-0255">Endonuclease</keyword>
<feature type="site" description="Interaction with target DNA" evidence="6">
    <location>
        <position position="79"/>
    </location>
</feature>
<comment type="similarity">
    <text evidence="6">Belongs to the endonuclease V family.</text>
</comment>
<feature type="binding site" evidence="6">
    <location>
        <position position="39"/>
    </location>
    <ligand>
        <name>Mg(2+)</name>
        <dbReference type="ChEBI" id="CHEBI:18420"/>
    </ligand>
</feature>
<keyword evidence="6" id="KW-0234">DNA repair</keyword>
<dbReference type="PANTHER" id="PTHR28511:SF1">
    <property type="entry name" value="ENDONUCLEASE V"/>
    <property type="match status" value="1"/>
</dbReference>
<evidence type="ECO:0000256" key="4">
    <source>
        <dbReference type="ARBA" id="ARBA00022759"/>
    </source>
</evidence>
<name>D5ED31_AMICL</name>
<accession>D5ED31</accession>